<dbReference type="AlphaFoldDB" id="A0AA86N3M1"/>
<dbReference type="FunFam" id="1.10.10.10:FF:000214">
    <property type="entry name" value="Methylated-DNA--protein-cysteine methyltransferase"/>
    <property type="match status" value="1"/>
</dbReference>
<dbReference type="GO" id="GO:0003908">
    <property type="term" value="F:methylated-DNA-[protein]-cysteine S-methyltransferase activity"/>
    <property type="evidence" value="ECO:0007669"/>
    <property type="project" value="UniProtKB-UniRule"/>
</dbReference>
<gene>
    <name evidence="11" type="ORF">DNFV4_04594</name>
</gene>
<feature type="active site" description="Nucleophile; methyl group acceptor" evidence="9">
    <location>
        <position position="152"/>
    </location>
</feature>
<dbReference type="Pfam" id="PF01035">
    <property type="entry name" value="DNA_binding_1"/>
    <property type="match status" value="1"/>
</dbReference>
<keyword evidence="5 9" id="KW-0808">Transferase</keyword>
<dbReference type="EC" id="2.1.1.63" evidence="9"/>
<dbReference type="EMBL" id="OX365700">
    <property type="protein sequence ID" value="CAI4034150.1"/>
    <property type="molecule type" value="Genomic_DNA"/>
</dbReference>
<dbReference type="NCBIfam" id="TIGR00589">
    <property type="entry name" value="ogt"/>
    <property type="match status" value="1"/>
</dbReference>
<protein>
    <recommendedName>
        <fullName evidence="9">Methylated-DNA--protein-cysteine methyltransferase</fullName>
        <ecNumber evidence="9">2.1.1.63</ecNumber>
    </recommendedName>
    <alternativeName>
        <fullName evidence="9">6-O-methylguanine-DNA methyltransferase</fullName>
        <shortName evidence="9">MGMT</shortName>
    </alternativeName>
    <alternativeName>
        <fullName evidence="9">O-6-methylguanine-DNA-alkyltransferase</fullName>
    </alternativeName>
</protein>
<dbReference type="KEGG" id="nti:DNFV4_04594"/>
<dbReference type="HAMAP" id="MF_00772">
    <property type="entry name" value="OGT"/>
    <property type="match status" value="1"/>
</dbReference>
<dbReference type="Gene3D" id="3.30.160.70">
    <property type="entry name" value="Methylated DNA-protein cysteine methyltransferase domain"/>
    <property type="match status" value="1"/>
</dbReference>
<sequence length="186" mass="20523">MTRAIPAVTRLFETNWGWAGLAATDHGICVVILPRRSKQDVERALARELRRGRFAGPTSEAGVQLPDAQRWAKQGVEQLTRYLDRTVRAIELPLDLRGGTPFQRKVWRLAMKIPYGRVRSYGWLAARLGGRQYARAVGLALGANPIPLVVPCHRIVSHDGSLGGFSGGLPIKRKLLALEGSLAQLR</sequence>
<dbReference type="InterPro" id="IPR014048">
    <property type="entry name" value="MethylDNA_cys_MeTrfase_DNA-bd"/>
</dbReference>
<comment type="subcellular location">
    <subcellularLocation>
        <location evidence="9">Cytoplasm</location>
    </subcellularLocation>
</comment>
<dbReference type="InterPro" id="IPR036217">
    <property type="entry name" value="MethylDNA_cys_MeTrfase_DNAb"/>
</dbReference>
<evidence type="ECO:0000256" key="6">
    <source>
        <dbReference type="ARBA" id="ARBA00022763"/>
    </source>
</evidence>
<comment type="miscellaneous">
    <text evidence="9">This enzyme catalyzes only one turnover and therefore is not strictly catalytic. According to one definition, an enzyme is a biocatalyst that acts repeatedly and over many reaction cycles.</text>
</comment>
<keyword evidence="7 9" id="KW-0234">DNA repair</keyword>
<dbReference type="GO" id="GO:0032259">
    <property type="term" value="P:methylation"/>
    <property type="evidence" value="ECO:0007669"/>
    <property type="project" value="UniProtKB-KW"/>
</dbReference>
<keyword evidence="3 9" id="KW-0963">Cytoplasm</keyword>
<evidence type="ECO:0000259" key="10">
    <source>
        <dbReference type="Pfam" id="PF01035"/>
    </source>
</evidence>
<comment type="catalytic activity">
    <reaction evidence="8 9">
        <text>a 6-O-methyl-2'-deoxyguanosine in DNA + L-cysteinyl-[protein] = S-methyl-L-cysteinyl-[protein] + a 2'-deoxyguanosine in DNA</text>
        <dbReference type="Rhea" id="RHEA:24000"/>
        <dbReference type="Rhea" id="RHEA-COMP:10131"/>
        <dbReference type="Rhea" id="RHEA-COMP:10132"/>
        <dbReference type="Rhea" id="RHEA-COMP:11367"/>
        <dbReference type="Rhea" id="RHEA-COMP:11368"/>
        <dbReference type="ChEBI" id="CHEBI:29950"/>
        <dbReference type="ChEBI" id="CHEBI:82612"/>
        <dbReference type="ChEBI" id="CHEBI:85445"/>
        <dbReference type="ChEBI" id="CHEBI:85448"/>
        <dbReference type="EC" id="2.1.1.63"/>
    </reaction>
</comment>
<dbReference type="GO" id="GO:0005737">
    <property type="term" value="C:cytoplasm"/>
    <property type="evidence" value="ECO:0007669"/>
    <property type="project" value="UniProtKB-SubCell"/>
</dbReference>
<evidence type="ECO:0000256" key="5">
    <source>
        <dbReference type="ARBA" id="ARBA00022679"/>
    </source>
</evidence>
<dbReference type="Gene3D" id="1.10.10.10">
    <property type="entry name" value="Winged helix-like DNA-binding domain superfamily/Winged helix DNA-binding domain"/>
    <property type="match status" value="1"/>
</dbReference>
<evidence type="ECO:0000256" key="2">
    <source>
        <dbReference type="ARBA" id="ARBA00008711"/>
    </source>
</evidence>
<dbReference type="GO" id="GO:0006307">
    <property type="term" value="P:DNA alkylation repair"/>
    <property type="evidence" value="ECO:0007669"/>
    <property type="project" value="UniProtKB-UniRule"/>
</dbReference>
<dbReference type="SUPFAM" id="SSF46767">
    <property type="entry name" value="Methylated DNA-protein cysteine methyltransferase, C-terminal domain"/>
    <property type="match status" value="1"/>
</dbReference>
<name>A0AA86N3M1_9BACT</name>
<dbReference type="InterPro" id="IPR036388">
    <property type="entry name" value="WH-like_DNA-bd_sf"/>
</dbReference>
<proteinExistence type="inferred from homology"/>
<dbReference type="InterPro" id="IPR001497">
    <property type="entry name" value="MethylDNA_cys_MeTrfase_AS"/>
</dbReference>
<evidence type="ECO:0000256" key="3">
    <source>
        <dbReference type="ARBA" id="ARBA00022490"/>
    </source>
</evidence>
<dbReference type="Proteomes" id="UP001179121">
    <property type="component" value="Chromosome"/>
</dbReference>
<comment type="similarity">
    <text evidence="2 9">Belongs to the MGMT family.</text>
</comment>
<dbReference type="PROSITE" id="PS00374">
    <property type="entry name" value="MGMT"/>
    <property type="match status" value="1"/>
</dbReference>
<keyword evidence="4 9" id="KW-0489">Methyltransferase</keyword>
<evidence type="ECO:0000256" key="4">
    <source>
        <dbReference type="ARBA" id="ARBA00022603"/>
    </source>
</evidence>
<dbReference type="PANTHER" id="PTHR10815:SF5">
    <property type="entry name" value="METHYLATED-DNA--PROTEIN-CYSTEINE METHYLTRANSFERASE"/>
    <property type="match status" value="1"/>
</dbReference>
<keyword evidence="6 9" id="KW-0227">DNA damage</keyword>
<dbReference type="RefSeq" id="WP_289271559.1">
    <property type="nucleotide sequence ID" value="NZ_OX365700.1"/>
</dbReference>
<dbReference type="InterPro" id="IPR023546">
    <property type="entry name" value="MGMT"/>
</dbReference>
<comment type="function">
    <text evidence="9">Involved in the cellular defense against the biological effects of O6-methylguanine (O6-MeG) and O4-methylthymine (O4-MeT) in DNA. Repairs the methylated nucleobase in DNA by stoichiometrically transferring the methyl group to a cysteine residue in the enzyme. This is a suicide reaction: the enzyme is irreversibly inactivated.</text>
</comment>
<dbReference type="PANTHER" id="PTHR10815">
    <property type="entry name" value="METHYLATED-DNA--PROTEIN-CYSTEINE METHYLTRANSFERASE"/>
    <property type="match status" value="1"/>
</dbReference>
<dbReference type="SUPFAM" id="SSF53155">
    <property type="entry name" value="Methylated DNA-protein cysteine methyltransferase domain"/>
    <property type="match status" value="1"/>
</dbReference>
<accession>A0AA86N3M1</accession>
<organism evidence="11 12">
    <name type="scientific">Nitrospira tepida</name>
    <dbReference type="NCBI Taxonomy" id="2973512"/>
    <lineage>
        <taxon>Bacteria</taxon>
        <taxon>Pseudomonadati</taxon>
        <taxon>Nitrospirota</taxon>
        <taxon>Nitrospiria</taxon>
        <taxon>Nitrospirales</taxon>
        <taxon>Nitrospiraceae</taxon>
        <taxon>Nitrospira</taxon>
    </lineage>
</organism>
<reference evidence="11" key="1">
    <citation type="submission" date="2022-10" db="EMBL/GenBank/DDBJ databases">
        <authorList>
            <person name="Koch H."/>
        </authorList>
    </citation>
    <scope>NUCLEOTIDE SEQUENCE</scope>
    <source>
        <strain evidence="11">DNF</strain>
    </source>
</reference>
<comment type="catalytic activity">
    <reaction evidence="1 9">
        <text>a 4-O-methyl-thymidine in DNA + L-cysteinyl-[protein] = a thymidine in DNA + S-methyl-L-cysteinyl-[protein]</text>
        <dbReference type="Rhea" id="RHEA:53428"/>
        <dbReference type="Rhea" id="RHEA-COMP:10131"/>
        <dbReference type="Rhea" id="RHEA-COMP:10132"/>
        <dbReference type="Rhea" id="RHEA-COMP:13555"/>
        <dbReference type="Rhea" id="RHEA-COMP:13556"/>
        <dbReference type="ChEBI" id="CHEBI:29950"/>
        <dbReference type="ChEBI" id="CHEBI:82612"/>
        <dbReference type="ChEBI" id="CHEBI:137386"/>
        <dbReference type="ChEBI" id="CHEBI:137387"/>
        <dbReference type="EC" id="2.1.1.63"/>
    </reaction>
</comment>
<evidence type="ECO:0000256" key="1">
    <source>
        <dbReference type="ARBA" id="ARBA00001286"/>
    </source>
</evidence>
<evidence type="ECO:0000256" key="9">
    <source>
        <dbReference type="HAMAP-Rule" id="MF_00772"/>
    </source>
</evidence>
<evidence type="ECO:0000256" key="8">
    <source>
        <dbReference type="ARBA" id="ARBA00049348"/>
    </source>
</evidence>
<evidence type="ECO:0000256" key="7">
    <source>
        <dbReference type="ARBA" id="ARBA00023204"/>
    </source>
</evidence>
<feature type="domain" description="Methylated-DNA-[protein]-cysteine S-methyltransferase DNA binding" evidence="10">
    <location>
        <begin position="101"/>
        <end position="180"/>
    </location>
</feature>
<dbReference type="CDD" id="cd06445">
    <property type="entry name" value="ATase"/>
    <property type="match status" value="1"/>
</dbReference>
<dbReference type="InterPro" id="IPR036631">
    <property type="entry name" value="MGMT_N_sf"/>
</dbReference>
<evidence type="ECO:0000313" key="11">
    <source>
        <dbReference type="EMBL" id="CAI4034150.1"/>
    </source>
</evidence>
<evidence type="ECO:0000313" key="12">
    <source>
        <dbReference type="Proteomes" id="UP001179121"/>
    </source>
</evidence>
<keyword evidence="12" id="KW-1185">Reference proteome</keyword>